<reference evidence="2 3" key="1">
    <citation type="journal article" date="2022" name="Nat. Plants">
        <title>Genomes of leafy and leafless Platanthera orchids illuminate the evolution of mycoheterotrophy.</title>
        <authorList>
            <person name="Li M.H."/>
            <person name="Liu K.W."/>
            <person name="Li Z."/>
            <person name="Lu H.C."/>
            <person name="Ye Q.L."/>
            <person name="Zhang D."/>
            <person name="Wang J.Y."/>
            <person name="Li Y.F."/>
            <person name="Zhong Z.M."/>
            <person name="Liu X."/>
            <person name="Yu X."/>
            <person name="Liu D.K."/>
            <person name="Tu X.D."/>
            <person name="Liu B."/>
            <person name="Hao Y."/>
            <person name="Liao X.Y."/>
            <person name="Jiang Y.T."/>
            <person name="Sun W.H."/>
            <person name="Chen J."/>
            <person name="Chen Y.Q."/>
            <person name="Ai Y."/>
            <person name="Zhai J.W."/>
            <person name="Wu S.S."/>
            <person name="Zhou Z."/>
            <person name="Hsiao Y.Y."/>
            <person name="Wu W.L."/>
            <person name="Chen Y.Y."/>
            <person name="Lin Y.F."/>
            <person name="Hsu J.L."/>
            <person name="Li C.Y."/>
            <person name="Wang Z.W."/>
            <person name="Zhao X."/>
            <person name="Zhong W.Y."/>
            <person name="Ma X.K."/>
            <person name="Ma L."/>
            <person name="Huang J."/>
            <person name="Chen G.Z."/>
            <person name="Huang M.Z."/>
            <person name="Huang L."/>
            <person name="Peng D.H."/>
            <person name="Luo Y.B."/>
            <person name="Zou S.Q."/>
            <person name="Chen S.P."/>
            <person name="Lan S."/>
            <person name="Tsai W.C."/>
            <person name="Van de Peer Y."/>
            <person name="Liu Z.J."/>
        </authorList>
    </citation>
    <scope>NUCLEOTIDE SEQUENCE [LARGE SCALE GENOMIC DNA]</scope>
    <source>
        <strain evidence="2">Lor287</strain>
    </source>
</reference>
<keyword evidence="3" id="KW-1185">Reference proteome</keyword>
<dbReference type="Pfam" id="PF03109">
    <property type="entry name" value="ABC1"/>
    <property type="match status" value="1"/>
</dbReference>
<name>A0AAP0BI43_9ASPA</name>
<sequence>MQERAADASEGGGCRRRMKGTIFEEFNPEPLASASLAQVHAARTHDEKNVAVKDDNLLLRVALKKKHKKLLTCHDVNS</sequence>
<dbReference type="EMBL" id="JBBWWQ010000009">
    <property type="protein sequence ID" value="KAK8939019.1"/>
    <property type="molecule type" value="Genomic_DNA"/>
</dbReference>
<evidence type="ECO:0000313" key="3">
    <source>
        <dbReference type="Proteomes" id="UP001418222"/>
    </source>
</evidence>
<gene>
    <name evidence="2" type="ORF">KSP39_PZI010811</name>
</gene>
<comment type="caution">
    <text evidence="2">The sequence shown here is derived from an EMBL/GenBank/DDBJ whole genome shotgun (WGS) entry which is preliminary data.</text>
</comment>
<dbReference type="InterPro" id="IPR004147">
    <property type="entry name" value="ABC1_dom"/>
</dbReference>
<organism evidence="2 3">
    <name type="scientific">Platanthera zijinensis</name>
    <dbReference type="NCBI Taxonomy" id="2320716"/>
    <lineage>
        <taxon>Eukaryota</taxon>
        <taxon>Viridiplantae</taxon>
        <taxon>Streptophyta</taxon>
        <taxon>Embryophyta</taxon>
        <taxon>Tracheophyta</taxon>
        <taxon>Spermatophyta</taxon>
        <taxon>Magnoliopsida</taxon>
        <taxon>Liliopsida</taxon>
        <taxon>Asparagales</taxon>
        <taxon>Orchidaceae</taxon>
        <taxon>Orchidoideae</taxon>
        <taxon>Orchideae</taxon>
        <taxon>Orchidinae</taxon>
        <taxon>Platanthera</taxon>
    </lineage>
</organism>
<accession>A0AAP0BI43</accession>
<dbReference type="Proteomes" id="UP001418222">
    <property type="component" value="Unassembled WGS sequence"/>
</dbReference>
<evidence type="ECO:0000313" key="2">
    <source>
        <dbReference type="EMBL" id="KAK8939019.1"/>
    </source>
</evidence>
<dbReference type="AlphaFoldDB" id="A0AAP0BI43"/>
<feature type="domain" description="ABC1 atypical kinase-like" evidence="1">
    <location>
        <begin position="21"/>
        <end position="53"/>
    </location>
</feature>
<evidence type="ECO:0000259" key="1">
    <source>
        <dbReference type="Pfam" id="PF03109"/>
    </source>
</evidence>
<proteinExistence type="predicted"/>
<protein>
    <submittedName>
        <fullName evidence="2">ABC1 protein</fullName>
    </submittedName>
</protein>